<gene>
    <name evidence="3" type="ORF">SAMN05421828_12024</name>
</gene>
<dbReference type="RefSeq" id="WP_029313092.1">
    <property type="nucleotide sequence ID" value="NZ_FTNE01000020.1"/>
</dbReference>
<dbReference type="EMBL" id="FTNE01000020">
    <property type="protein sequence ID" value="SIR22519.1"/>
    <property type="molecule type" value="Genomic_DNA"/>
</dbReference>
<proteinExistence type="predicted"/>
<comment type="caution">
    <text evidence="3">The sequence shown here is derived from an EMBL/GenBank/DDBJ whole genome shotgun (WGS) entry which is preliminary data.</text>
</comment>
<evidence type="ECO:0000313" key="4">
    <source>
        <dbReference type="Proteomes" id="UP000186308"/>
    </source>
</evidence>
<keyword evidence="2" id="KW-1133">Transmembrane helix</keyword>
<accession>A0A8G2CMF5</accession>
<dbReference type="InterPro" id="IPR050445">
    <property type="entry name" value="Bact_polysacc_biosynth/exp"/>
</dbReference>
<dbReference type="AlphaFoldDB" id="A0A8G2CMF5"/>
<keyword evidence="4" id="KW-1185">Reference proteome</keyword>
<reference evidence="3 4" key="1">
    <citation type="submission" date="2017-01" db="EMBL/GenBank/DDBJ databases">
        <authorList>
            <person name="Varghese N."/>
            <person name="Submissions S."/>
        </authorList>
    </citation>
    <scope>NUCLEOTIDE SEQUENCE [LARGE SCALE GENOMIC DNA]</scope>
    <source>
        <strain evidence="3 4">ATCC 35905</strain>
    </source>
</reference>
<evidence type="ECO:0000313" key="3">
    <source>
        <dbReference type="EMBL" id="SIR22519.1"/>
    </source>
</evidence>
<feature type="transmembrane region" description="Helical" evidence="2">
    <location>
        <begin position="415"/>
        <end position="436"/>
    </location>
</feature>
<keyword evidence="1" id="KW-0175">Coiled coil</keyword>
<feature type="transmembrane region" description="Helical" evidence="2">
    <location>
        <begin position="472"/>
        <end position="496"/>
    </location>
</feature>
<evidence type="ECO:0000256" key="2">
    <source>
        <dbReference type="SAM" id="Phobius"/>
    </source>
</evidence>
<dbReference type="PANTHER" id="PTHR32309">
    <property type="entry name" value="TYROSINE-PROTEIN KINASE"/>
    <property type="match status" value="1"/>
</dbReference>
<keyword evidence="2" id="KW-0472">Membrane</keyword>
<dbReference type="PANTHER" id="PTHR32309:SF31">
    <property type="entry name" value="CAPSULAR EXOPOLYSACCHARIDE FAMILY"/>
    <property type="match status" value="1"/>
</dbReference>
<dbReference type="OrthoDB" id="9795292at2"/>
<keyword evidence="2" id="KW-0812">Transmembrane</keyword>
<evidence type="ECO:0000256" key="1">
    <source>
        <dbReference type="SAM" id="Coils"/>
    </source>
</evidence>
<feature type="coiled-coil region" evidence="1">
    <location>
        <begin position="208"/>
        <end position="235"/>
    </location>
</feature>
<dbReference type="Proteomes" id="UP000186308">
    <property type="component" value="Unassembled WGS sequence"/>
</dbReference>
<name>A0A8G2CMF5_ACIRU</name>
<dbReference type="NCBIfam" id="TIGR03007">
    <property type="entry name" value="pepcterm_ChnLen"/>
    <property type="match status" value="1"/>
</dbReference>
<sequence length="500" mass="54120">MDEVIALGMRVAGGAWRKRWLGIALAWVICLIGWAGVMTLPPKYESSAQLYVAADPVLTPLLEGIAINGNTREEFSLLQRTLLSDPNLNTLLDKTGLGLNAQGPGAREAMIRGLRSQIEIVPQTDNLFTIHYQSPNPKKAFEVVQGLVNIYVERASVRNQGDIDNARTFLDSQITYFHTQLKQLEQRRASFQAKYLQLLPGANGVSAFEQEQAKVRQLNGALEDAVAERSIVEKQLASTKPLLTGAQALSSGGGGAGLAAAESRLAELKQQYTDAYPGVIAAQRQVDALKRMASGGPAVGGVATPAIANPVYEQLRLELLKIDTALFSLRRQIKSSTAERDRLSALAQSQPGIEAKYINLDRNYSVLQKEYHSLIERREAMRIGAAANVDANRIQLQVINPPQVPRLPVGPNRPLLLSAVLVLGVGAGVAVAALLAELEGRYETLDDLKKLGLPVIGGISDIRKRASHLGPILRVAGAMALLFVIFSGFMIGTVLMQRFA</sequence>
<protein>
    <submittedName>
        <fullName evidence="3">Polysaccharide chain length determinant protein, PEP-CTERM locus subfamily</fullName>
    </submittedName>
</protein>
<dbReference type="InterPro" id="IPR014345">
    <property type="entry name" value="XrtA_polysacc_chain"/>
</dbReference>
<feature type="transmembrane region" description="Helical" evidence="2">
    <location>
        <begin position="20"/>
        <end position="40"/>
    </location>
</feature>
<organism evidence="3 4">
    <name type="scientific">Acidiphilium rubrum</name>
    <dbReference type="NCBI Taxonomy" id="526"/>
    <lineage>
        <taxon>Bacteria</taxon>
        <taxon>Pseudomonadati</taxon>
        <taxon>Pseudomonadota</taxon>
        <taxon>Alphaproteobacteria</taxon>
        <taxon>Acetobacterales</taxon>
        <taxon>Acidocellaceae</taxon>
        <taxon>Acidiphilium</taxon>
    </lineage>
</organism>